<dbReference type="EMBL" id="VNHS01000011">
    <property type="protein sequence ID" value="TYP70653.1"/>
    <property type="molecule type" value="Genomic_DNA"/>
</dbReference>
<dbReference type="InterPro" id="IPR020449">
    <property type="entry name" value="Tscrpt_reg_AraC-type_HTH"/>
</dbReference>
<dbReference type="Pfam" id="PF12833">
    <property type="entry name" value="HTH_18"/>
    <property type="match status" value="1"/>
</dbReference>
<dbReference type="Proteomes" id="UP000323257">
    <property type="component" value="Unassembled WGS sequence"/>
</dbReference>
<evidence type="ECO:0000313" key="6">
    <source>
        <dbReference type="Proteomes" id="UP000323257"/>
    </source>
</evidence>
<sequence length="262" mass="29840">MFSIFHIGEERGVLRQDRRRLGNDSYLFLWVRFGRVTLEIAGKAYVCGKNELMLAPPGRTLYELSGEGGIRDAIAVRFSPATAEVASQLPLLGALAPLAWTTRMPELIDEKLLQLTGHWNERAPYYSVLCSALLAEVLVLINREVDSGARMPSTVQHAERMKRYIDEHYREKITKLELGRCVGVSPNYAAALFRSVTGLTISDFVHRKRMKTAQYLLRHSQLTVQEISEHLGYNDPSYFNRTFKRTVGRLPSELIAERSQRE</sequence>
<accession>A0A5S5BYD2</accession>
<comment type="caution">
    <text evidence="5">The sequence shown here is derived from an EMBL/GenBank/DDBJ whole genome shotgun (WGS) entry which is preliminary data.</text>
</comment>
<evidence type="ECO:0000259" key="4">
    <source>
        <dbReference type="PROSITE" id="PS01124"/>
    </source>
</evidence>
<dbReference type="InterPro" id="IPR018062">
    <property type="entry name" value="HTH_AraC-typ_CS"/>
</dbReference>
<dbReference type="RefSeq" id="WP_148932212.1">
    <property type="nucleotide sequence ID" value="NZ_VNHS01000011.1"/>
</dbReference>
<evidence type="ECO:0000313" key="5">
    <source>
        <dbReference type="EMBL" id="TYP70653.1"/>
    </source>
</evidence>
<gene>
    <name evidence="5" type="ORF">BCM02_111159</name>
</gene>
<keyword evidence="2 5" id="KW-0238">DNA-binding</keyword>
<dbReference type="OrthoDB" id="2644630at2"/>
<reference evidence="5 6" key="1">
    <citation type="submission" date="2019-07" db="EMBL/GenBank/DDBJ databases">
        <title>Genomic Encyclopedia of Type Strains, Phase III (KMG-III): the genomes of soil and plant-associated and newly described type strains.</title>
        <authorList>
            <person name="Whitman W."/>
        </authorList>
    </citation>
    <scope>NUCLEOTIDE SEQUENCE [LARGE SCALE GENOMIC DNA]</scope>
    <source>
        <strain evidence="5 6">BL24</strain>
    </source>
</reference>
<organism evidence="5 6">
    <name type="scientific">Paenibacillus methanolicus</name>
    <dbReference type="NCBI Taxonomy" id="582686"/>
    <lineage>
        <taxon>Bacteria</taxon>
        <taxon>Bacillati</taxon>
        <taxon>Bacillota</taxon>
        <taxon>Bacilli</taxon>
        <taxon>Bacillales</taxon>
        <taxon>Paenibacillaceae</taxon>
        <taxon>Paenibacillus</taxon>
    </lineage>
</organism>
<keyword evidence="1" id="KW-0805">Transcription regulation</keyword>
<dbReference type="SUPFAM" id="SSF51215">
    <property type="entry name" value="Regulatory protein AraC"/>
    <property type="match status" value="1"/>
</dbReference>
<dbReference type="PRINTS" id="PR00032">
    <property type="entry name" value="HTHARAC"/>
</dbReference>
<proteinExistence type="predicted"/>
<dbReference type="InterPro" id="IPR037923">
    <property type="entry name" value="HTH-like"/>
</dbReference>
<evidence type="ECO:0000256" key="3">
    <source>
        <dbReference type="ARBA" id="ARBA00023163"/>
    </source>
</evidence>
<dbReference type="PANTHER" id="PTHR43280:SF2">
    <property type="entry name" value="HTH-TYPE TRANSCRIPTIONAL REGULATOR EXSA"/>
    <property type="match status" value="1"/>
</dbReference>
<dbReference type="GO" id="GO:0043565">
    <property type="term" value="F:sequence-specific DNA binding"/>
    <property type="evidence" value="ECO:0007669"/>
    <property type="project" value="InterPro"/>
</dbReference>
<dbReference type="AlphaFoldDB" id="A0A5S5BYD2"/>
<name>A0A5S5BYD2_9BACL</name>
<dbReference type="PANTHER" id="PTHR43280">
    <property type="entry name" value="ARAC-FAMILY TRANSCRIPTIONAL REGULATOR"/>
    <property type="match status" value="1"/>
</dbReference>
<dbReference type="Gene3D" id="1.10.10.60">
    <property type="entry name" value="Homeodomain-like"/>
    <property type="match status" value="2"/>
</dbReference>
<dbReference type="PROSITE" id="PS00041">
    <property type="entry name" value="HTH_ARAC_FAMILY_1"/>
    <property type="match status" value="1"/>
</dbReference>
<dbReference type="GO" id="GO:0003700">
    <property type="term" value="F:DNA-binding transcription factor activity"/>
    <property type="evidence" value="ECO:0007669"/>
    <property type="project" value="InterPro"/>
</dbReference>
<evidence type="ECO:0000256" key="1">
    <source>
        <dbReference type="ARBA" id="ARBA00023015"/>
    </source>
</evidence>
<keyword evidence="6" id="KW-1185">Reference proteome</keyword>
<keyword evidence="3" id="KW-0804">Transcription</keyword>
<evidence type="ECO:0000256" key="2">
    <source>
        <dbReference type="ARBA" id="ARBA00023125"/>
    </source>
</evidence>
<dbReference type="PROSITE" id="PS01124">
    <property type="entry name" value="HTH_ARAC_FAMILY_2"/>
    <property type="match status" value="1"/>
</dbReference>
<dbReference type="SMART" id="SM00342">
    <property type="entry name" value="HTH_ARAC"/>
    <property type="match status" value="1"/>
</dbReference>
<dbReference type="InterPro" id="IPR018060">
    <property type="entry name" value="HTH_AraC"/>
</dbReference>
<dbReference type="InterPro" id="IPR009057">
    <property type="entry name" value="Homeodomain-like_sf"/>
</dbReference>
<protein>
    <submittedName>
        <fullName evidence="5">AraC-like DNA-binding protein</fullName>
    </submittedName>
</protein>
<feature type="domain" description="HTH araC/xylS-type" evidence="4">
    <location>
        <begin position="159"/>
        <end position="257"/>
    </location>
</feature>
<dbReference type="SUPFAM" id="SSF46689">
    <property type="entry name" value="Homeodomain-like"/>
    <property type="match status" value="2"/>
</dbReference>